<feature type="transmembrane region" description="Helical" evidence="2">
    <location>
        <begin position="338"/>
        <end position="362"/>
    </location>
</feature>
<keyword evidence="2" id="KW-0812">Transmembrane</keyword>
<evidence type="ECO:0000259" key="3">
    <source>
        <dbReference type="Pfam" id="PF01569"/>
    </source>
</evidence>
<dbReference type="CDD" id="cd03392">
    <property type="entry name" value="PAP2_like_2"/>
    <property type="match status" value="1"/>
</dbReference>
<accession>A0A6H0WLW4</accession>
<dbReference type="Gene3D" id="1.20.144.10">
    <property type="entry name" value="Phosphatidic acid phosphatase type 2/haloperoxidase"/>
    <property type="match status" value="1"/>
</dbReference>
<feature type="transmembrane region" description="Helical" evidence="2">
    <location>
        <begin position="405"/>
        <end position="422"/>
    </location>
</feature>
<dbReference type="InterPro" id="IPR036938">
    <property type="entry name" value="PAP2/HPO_sf"/>
</dbReference>
<feature type="transmembrane region" description="Helical" evidence="2">
    <location>
        <begin position="219"/>
        <end position="239"/>
    </location>
</feature>
<gene>
    <name evidence="5" type="ORF">G4P54_12215</name>
</gene>
<dbReference type="RefSeq" id="WP_167872802.1">
    <property type="nucleotide sequence ID" value="NZ_CP048852.1"/>
</dbReference>
<dbReference type="GO" id="GO:0005886">
    <property type="term" value="C:plasma membrane"/>
    <property type="evidence" value="ECO:0007669"/>
    <property type="project" value="TreeGrafter"/>
</dbReference>
<dbReference type="InterPro" id="IPR051311">
    <property type="entry name" value="DedA_domain"/>
</dbReference>
<dbReference type="Proteomes" id="UP000501914">
    <property type="component" value="Chromosome"/>
</dbReference>
<feature type="domain" description="Phosphatidic acid phosphatase type 2/haloperoxidase" evidence="3">
    <location>
        <begin position="340"/>
        <end position="415"/>
    </location>
</feature>
<dbReference type="KEGG" id="bteq:G4P54_12215"/>
<keyword evidence="2" id="KW-1133">Transmembrane helix</keyword>
<proteinExistence type="inferred from homology"/>
<keyword evidence="6" id="KW-1185">Reference proteome</keyword>
<evidence type="ECO:0000313" key="6">
    <source>
        <dbReference type="Proteomes" id="UP000501914"/>
    </source>
</evidence>
<protein>
    <submittedName>
        <fullName evidence="5">Phosphatase PAP2 family protein</fullName>
    </submittedName>
</protein>
<comment type="similarity">
    <text evidence="1">Belongs to the DedA family.</text>
</comment>
<feature type="transmembrane region" description="Helical" evidence="2">
    <location>
        <begin position="12"/>
        <end position="35"/>
    </location>
</feature>
<evidence type="ECO:0000256" key="2">
    <source>
        <dbReference type="SAM" id="Phobius"/>
    </source>
</evidence>
<dbReference type="SUPFAM" id="SSF48317">
    <property type="entry name" value="Acid phosphatase/Vanadium-dependent haloperoxidase"/>
    <property type="match status" value="1"/>
</dbReference>
<feature type="transmembrane region" description="Helical" evidence="2">
    <location>
        <begin position="302"/>
        <end position="318"/>
    </location>
</feature>
<dbReference type="EMBL" id="CP048852">
    <property type="protein sequence ID" value="QIW80507.1"/>
    <property type="molecule type" value="Genomic_DNA"/>
</dbReference>
<reference evidence="5 6" key="1">
    <citation type="submission" date="2020-02" db="EMBL/GenBank/DDBJ databases">
        <title>Genome sequencing, annotation and comparative genomic analysis of Bacillus tequilensis EA-CB0015, an effective biological control agent against Pseudocercospora fijiensis in banana plants.</title>
        <authorList>
            <person name="Cuellar-Gaviria T.Z."/>
            <person name="Ju K.-S."/>
            <person name="Villegas-Escobar V."/>
        </authorList>
    </citation>
    <scope>NUCLEOTIDE SEQUENCE [LARGE SCALE GENOMIC DNA]</scope>
    <source>
        <strain evidence="5 6">EA-CB0015</strain>
    </source>
</reference>
<feature type="transmembrane region" description="Helical" evidence="2">
    <location>
        <begin position="47"/>
        <end position="70"/>
    </location>
</feature>
<evidence type="ECO:0000259" key="4">
    <source>
        <dbReference type="Pfam" id="PF09335"/>
    </source>
</evidence>
<feature type="transmembrane region" description="Helical" evidence="2">
    <location>
        <begin position="171"/>
        <end position="189"/>
    </location>
</feature>
<sequence>MHVLTSLLEQYGYIVLFIALMLELIAVPGPGEFLMGYAGVLVFQGKLNWMLSILAAGLGSCAGVSISYWIGYTLGPATVQKYGERIHFGKDRLEKTSRWFKHYGNKLLLIAYFLPGVRHIAGYAAGITRIPYRLYAIYAYCGAFLWAGTFISLGKLLGPEWEQFHASIKKYLLIGSLFAIIVFLLFYLIKTQKSKIRELMIAGLVKGARQFHTLRRLRLLIVFTALFFLVFLMVMGSLVENYINNEFKPFDTIVTLVVTVLFNSQWKYGMEVFGAFASRDVLLAVMVVTFLWIVFKGQDRKIELSFLFFLVIGGELYEEGIRRLFHSLHPVHAPLASHALYSFPSEQTLTAFVIFGFCAYLFVRHSHKARLQAVAFFLFMIVLFLIGLSRVYFNEQYPSDVASGYAFGGVWLSLNVLVMELFRFSRRFSKLRNESNYIKYR</sequence>
<keyword evidence="2" id="KW-0472">Membrane</keyword>
<dbReference type="AlphaFoldDB" id="A0A6H0WLW4"/>
<dbReference type="InterPro" id="IPR000326">
    <property type="entry name" value="PAP2/HPO"/>
</dbReference>
<name>A0A6H0WLW4_9BACI</name>
<feature type="domain" description="VTT" evidence="4">
    <location>
        <begin position="30"/>
        <end position="155"/>
    </location>
</feature>
<dbReference type="PANTHER" id="PTHR42709:SF9">
    <property type="entry name" value="ALKALINE PHOSPHATASE LIKE PROTEIN"/>
    <property type="match status" value="1"/>
</dbReference>
<feature type="transmembrane region" description="Helical" evidence="2">
    <location>
        <begin position="132"/>
        <end position="151"/>
    </location>
</feature>
<feature type="transmembrane region" description="Helical" evidence="2">
    <location>
        <begin position="374"/>
        <end position="393"/>
    </location>
</feature>
<dbReference type="Pfam" id="PF09335">
    <property type="entry name" value="VTT_dom"/>
    <property type="match status" value="1"/>
</dbReference>
<dbReference type="Pfam" id="PF01569">
    <property type="entry name" value="PAP2"/>
    <property type="match status" value="1"/>
</dbReference>
<evidence type="ECO:0000313" key="5">
    <source>
        <dbReference type="EMBL" id="QIW80507.1"/>
    </source>
</evidence>
<organism evidence="5 6">
    <name type="scientific">Bacillus tequilensis</name>
    <dbReference type="NCBI Taxonomy" id="227866"/>
    <lineage>
        <taxon>Bacteria</taxon>
        <taxon>Bacillati</taxon>
        <taxon>Bacillota</taxon>
        <taxon>Bacilli</taxon>
        <taxon>Bacillales</taxon>
        <taxon>Bacillaceae</taxon>
        <taxon>Bacillus</taxon>
    </lineage>
</organism>
<dbReference type="InterPro" id="IPR032816">
    <property type="entry name" value="VTT_dom"/>
</dbReference>
<dbReference type="PANTHER" id="PTHR42709">
    <property type="entry name" value="ALKALINE PHOSPHATASE LIKE PROTEIN"/>
    <property type="match status" value="1"/>
</dbReference>
<feature type="transmembrane region" description="Helical" evidence="2">
    <location>
        <begin position="272"/>
        <end position="295"/>
    </location>
</feature>
<evidence type="ECO:0000256" key="1">
    <source>
        <dbReference type="ARBA" id="ARBA00010792"/>
    </source>
</evidence>